<feature type="transmembrane region" description="Helical" evidence="8">
    <location>
        <begin position="108"/>
        <end position="127"/>
    </location>
</feature>
<evidence type="ECO:0000313" key="10">
    <source>
        <dbReference type="EMBL" id="OMJ90232.1"/>
    </source>
</evidence>
<keyword evidence="3 8" id="KW-1133">Transmembrane helix</keyword>
<comment type="caution">
    <text evidence="10">The sequence shown here is derived from an EMBL/GenBank/DDBJ whole genome shotgun (WGS) entry which is preliminary data.</text>
</comment>
<feature type="domain" description="G-protein coupled receptors family 2 profile 2" evidence="9">
    <location>
        <begin position="7"/>
        <end position="252"/>
    </location>
</feature>
<reference evidence="10 11" key="1">
    <citation type="submission" date="2016-11" db="EMBL/GenBank/DDBJ databases">
        <title>The macronuclear genome of Stentor coeruleus: a giant cell with tiny introns.</title>
        <authorList>
            <person name="Slabodnick M."/>
            <person name="Ruby J.G."/>
            <person name="Reiff S.B."/>
            <person name="Swart E.C."/>
            <person name="Gosai S."/>
            <person name="Prabakaran S."/>
            <person name="Witkowska E."/>
            <person name="Larue G.E."/>
            <person name="Fisher S."/>
            <person name="Freeman R.M."/>
            <person name="Gunawardena J."/>
            <person name="Chu W."/>
            <person name="Stover N.A."/>
            <person name="Gregory B.D."/>
            <person name="Nowacki M."/>
            <person name="Derisi J."/>
            <person name="Roy S.W."/>
            <person name="Marshall W.F."/>
            <person name="Sood P."/>
        </authorList>
    </citation>
    <scope>NUCLEOTIDE SEQUENCE [LARGE SCALE GENOMIC DNA]</scope>
    <source>
        <strain evidence="10">WM001</strain>
    </source>
</reference>
<gene>
    <name evidence="10" type="ORF">SteCoe_7430</name>
</gene>
<dbReference type="Gene3D" id="1.20.1070.10">
    <property type="entry name" value="Rhodopsin 7-helix transmembrane proteins"/>
    <property type="match status" value="1"/>
</dbReference>
<dbReference type="PANTHER" id="PTHR23112:SF0">
    <property type="entry name" value="TRANSMEMBRANE PROTEIN 116"/>
    <property type="match status" value="1"/>
</dbReference>
<organism evidence="10 11">
    <name type="scientific">Stentor coeruleus</name>
    <dbReference type="NCBI Taxonomy" id="5963"/>
    <lineage>
        <taxon>Eukaryota</taxon>
        <taxon>Sar</taxon>
        <taxon>Alveolata</taxon>
        <taxon>Ciliophora</taxon>
        <taxon>Postciliodesmatophora</taxon>
        <taxon>Heterotrichea</taxon>
        <taxon>Heterotrichida</taxon>
        <taxon>Stentoridae</taxon>
        <taxon>Stentor</taxon>
    </lineage>
</organism>
<accession>A0A1R2CMI8</accession>
<sequence>MSEGNTLLTILLVSNSFSLIGSLFVMTAFLVFKSIRSFSFRLVFFMSTADFIHSISLMLPSSGTWCIIQAVTLNYSALSSTLWSFCIAFALYDSAVKENMHIQRWQGWFFLISYGLPLIFSIIPFAFDSYGLAKGWCWIKRSFEYELVLRTTCFYFIIWGVMIFNTIVYISVIRKLKRDYGNIVEYQSQSSILIKRLATYLIILVITYLPISVKRIFEIFVDKDLPFWVTCIAAFGISITGLANASVYGFTGPVRAAVKSVFYPENRAVSLYSLYTQNFTTSFNTNNL</sequence>
<feature type="transmembrane region" description="Helical" evidence="8">
    <location>
        <begin position="193"/>
        <end position="213"/>
    </location>
</feature>
<dbReference type="AlphaFoldDB" id="A0A1R2CMI8"/>
<keyword evidence="11" id="KW-1185">Reference proteome</keyword>
<dbReference type="PRINTS" id="PR02001">
    <property type="entry name" value="GCR1CAMPR"/>
</dbReference>
<evidence type="ECO:0000256" key="1">
    <source>
        <dbReference type="ARBA" id="ARBA00004141"/>
    </source>
</evidence>
<dbReference type="Proteomes" id="UP000187209">
    <property type="component" value="Unassembled WGS sequence"/>
</dbReference>
<keyword evidence="4" id="KW-0297">G-protein coupled receptor</keyword>
<evidence type="ECO:0000256" key="7">
    <source>
        <dbReference type="ARBA" id="ARBA00023224"/>
    </source>
</evidence>
<keyword evidence="6" id="KW-0675">Receptor</keyword>
<dbReference type="InterPro" id="IPR017981">
    <property type="entry name" value="GPCR_2-like_7TM"/>
</dbReference>
<feature type="transmembrane region" description="Helical" evidence="8">
    <location>
        <begin position="147"/>
        <end position="172"/>
    </location>
</feature>
<evidence type="ECO:0000256" key="6">
    <source>
        <dbReference type="ARBA" id="ARBA00023170"/>
    </source>
</evidence>
<proteinExistence type="predicted"/>
<dbReference type="PRINTS" id="PR02000">
    <property type="entry name" value="GCR1PLANT"/>
</dbReference>
<evidence type="ECO:0000256" key="3">
    <source>
        <dbReference type="ARBA" id="ARBA00022989"/>
    </source>
</evidence>
<dbReference type="InterPro" id="IPR022340">
    <property type="entry name" value="GPCR_GCR1_put"/>
</dbReference>
<dbReference type="OrthoDB" id="312739at2759"/>
<comment type="subcellular location">
    <subcellularLocation>
        <location evidence="1">Membrane</location>
        <topology evidence="1">Multi-pass membrane protein</topology>
    </subcellularLocation>
</comment>
<keyword evidence="2 8" id="KW-0812">Transmembrane</keyword>
<dbReference type="Pfam" id="PF05462">
    <property type="entry name" value="Dicty_CAR"/>
    <property type="match status" value="1"/>
</dbReference>
<evidence type="ECO:0000256" key="5">
    <source>
        <dbReference type="ARBA" id="ARBA00023136"/>
    </source>
</evidence>
<keyword evidence="7" id="KW-0807">Transducer</keyword>
<evidence type="ECO:0000256" key="2">
    <source>
        <dbReference type="ARBA" id="ARBA00022692"/>
    </source>
</evidence>
<keyword evidence="5 8" id="KW-0472">Membrane</keyword>
<dbReference type="InterPro" id="IPR022343">
    <property type="entry name" value="GCR1-cAMP_receptor"/>
</dbReference>
<dbReference type="GO" id="GO:0007166">
    <property type="term" value="P:cell surface receptor signaling pathway"/>
    <property type="evidence" value="ECO:0007669"/>
    <property type="project" value="InterPro"/>
</dbReference>
<evidence type="ECO:0000256" key="8">
    <source>
        <dbReference type="SAM" id="Phobius"/>
    </source>
</evidence>
<feature type="transmembrane region" description="Helical" evidence="8">
    <location>
        <begin position="225"/>
        <end position="250"/>
    </location>
</feature>
<dbReference type="PROSITE" id="PS50261">
    <property type="entry name" value="G_PROTEIN_RECEP_F2_4"/>
    <property type="match status" value="1"/>
</dbReference>
<evidence type="ECO:0000313" key="11">
    <source>
        <dbReference type="Proteomes" id="UP000187209"/>
    </source>
</evidence>
<dbReference type="GO" id="GO:0007189">
    <property type="term" value="P:adenylate cyclase-activating G protein-coupled receptor signaling pathway"/>
    <property type="evidence" value="ECO:0007669"/>
    <property type="project" value="TreeGrafter"/>
</dbReference>
<dbReference type="GO" id="GO:0004930">
    <property type="term" value="F:G protein-coupled receptor activity"/>
    <property type="evidence" value="ECO:0007669"/>
    <property type="project" value="UniProtKB-KW"/>
</dbReference>
<feature type="transmembrane region" description="Helical" evidence="8">
    <location>
        <begin position="6"/>
        <end position="32"/>
    </location>
</feature>
<feature type="transmembrane region" description="Helical" evidence="8">
    <location>
        <begin position="77"/>
        <end position="96"/>
    </location>
</feature>
<evidence type="ECO:0000259" key="9">
    <source>
        <dbReference type="PROSITE" id="PS50261"/>
    </source>
</evidence>
<dbReference type="GO" id="GO:0005886">
    <property type="term" value="C:plasma membrane"/>
    <property type="evidence" value="ECO:0007669"/>
    <property type="project" value="TreeGrafter"/>
</dbReference>
<name>A0A1R2CMI8_9CILI</name>
<dbReference type="SUPFAM" id="SSF81321">
    <property type="entry name" value="Family A G protein-coupled receptor-like"/>
    <property type="match status" value="1"/>
</dbReference>
<dbReference type="EMBL" id="MPUH01000107">
    <property type="protein sequence ID" value="OMJ90232.1"/>
    <property type="molecule type" value="Genomic_DNA"/>
</dbReference>
<feature type="transmembrane region" description="Helical" evidence="8">
    <location>
        <begin position="44"/>
        <end position="71"/>
    </location>
</feature>
<evidence type="ECO:0000256" key="4">
    <source>
        <dbReference type="ARBA" id="ARBA00023040"/>
    </source>
</evidence>
<dbReference type="PANTHER" id="PTHR23112">
    <property type="entry name" value="G PROTEIN-COUPLED RECEPTOR 157-RELATED"/>
    <property type="match status" value="1"/>
</dbReference>
<protein>
    <recommendedName>
        <fullName evidence="9">G-protein coupled receptors family 2 profile 2 domain-containing protein</fullName>
    </recommendedName>
</protein>